<organism evidence="1 2">
    <name type="scientific">Amycolatopsis halotolerans</name>
    <dbReference type="NCBI Taxonomy" id="330083"/>
    <lineage>
        <taxon>Bacteria</taxon>
        <taxon>Bacillati</taxon>
        <taxon>Actinomycetota</taxon>
        <taxon>Actinomycetes</taxon>
        <taxon>Pseudonocardiales</taxon>
        <taxon>Pseudonocardiaceae</taxon>
        <taxon>Amycolatopsis</taxon>
    </lineage>
</organism>
<evidence type="ECO:0000313" key="1">
    <source>
        <dbReference type="EMBL" id="MFC3510956.1"/>
    </source>
</evidence>
<accession>A0ABV7QCT8</accession>
<evidence type="ECO:0000313" key="2">
    <source>
        <dbReference type="Proteomes" id="UP001595764"/>
    </source>
</evidence>
<keyword evidence="2" id="KW-1185">Reference proteome</keyword>
<reference evidence="2" key="1">
    <citation type="journal article" date="2019" name="Int. J. Syst. Evol. Microbiol.">
        <title>The Global Catalogue of Microorganisms (GCM) 10K type strain sequencing project: providing services to taxonomists for standard genome sequencing and annotation.</title>
        <authorList>
            <consortium name="The Broad Institute Genomics Platform"/>
            <consortium name="The Broad Institute Genome Sequencing Center for Infectious Disease"/>
            <person name="Wu L."/>
            <person name="Ma J."/>
        </authorList>
    </citation>
    <scope>NUCLEOTIDE SEQUENCE [LARGE SCALE GENOMIC DNA]</scope>
    <source>
        <strain evidence="2">CGMCC 4.7682</strain>
    </source>
</reference>
<name>A0ABV7QCT8_9PSEU</name>
<protein>
    <submittedName>
        <fullName evidence="1">Uncharacterized protein</fullName>
    </submittedName>
</protein>
<comment type="caution">
    <text evidence="1">The sequence shown here is derived from an EMBL/GenBank/DDBJ whole genome shotgun (WGS) entry which is preliminary data.</text>
</comment>
<gene>
    <name evidence="1" type="ORF">ACFORO_12340</name>
</gene>
<dbReference type="EMBL" id="JBHRWI010000016">
    <property type="protein sequence ID" value="MFC3510956.1"/>
    <property type="molecule type" value="Genomic_DNA"/>
</dbReference>
<sequence length="111" mass="12281">MNLDTRIVSRLADHERMETRTSDAIIAGENADASFAYMTRFFTEAAYLVVLRRADPRLALAIAEWVEGALDDGDTACEVADRWRKDAVSGRTPWLPDSIASLLPDLPRSAA</sequence>
<dbReference type="RefSeq" id="WP_377870012.1">
    <property type="nucleotide sequence ID" value="NZ_JBHMAY010000017.1"/>
</dbReference>
<proteinExistence type="predicted"/>
<dbReference type="Proteomes" id="UP001595764">
    <property type="component" value="Unassembled WGS sequence"/>
</dbReference>